<dbReference type="InterPro" id="IPR014729">
    <property type="entry name" value="Rossmann-like_a/b/a_fold"/>
</dbReference>
<sequence>MKVLLAVDGSLSSNQALLEAFKTIDSSRDILDIITVDNFRTSPPQDVDAGERILLEYVERCKDQGFILDNNLNAQVLHGDVRHEIIRYIKECGPFDRIMVGSRGLNPFKKLLLGSVSEYLVHHSPIPVYVVKSDGSCKVSDPAL</sequence>
<dbReference type="AlphaFoldDB" id="Q54SV7"/>
<gene>
    <name evidence="2" type="ORF">DDB_G0282193</name>
</gene>
<feature type="domain" description="UspA" evidence="1">
    <location>
        <begin position="2"/>
        <end position="132"/>
    </location>
</feature>
<name>Q54SV7_DICDI</name>
<dbReference type="HOGENOM" id="CLU_049301_16_0_1"/>
<dbReference type="PANTHER" id="PTHR46100:SF4">
    <property type="entry name" value="USPA DOMAIN-CONTAINING PROTEIN"/>
    <property type="match status" value="1"/>
</dbReference>
<dbReference type="KEGG" id="ddi:DDB_G0282193"/>
<evidence type="ECO:0000313" key="3">
    <source>
        <dbReference type="Proteomes" id="UP000002195"/>
    </source>
</evidence>
<dbReference type="OMA" id="NCRITEP"/>
<dbReference type="EMBL" id="AAFI02000046">
    <property type="protein sequence ID" value="EAL66302.1"/>
    <property type="molecule type" value="Genomic_DNA"/>
</dbReference>
<proteinExistence type="predicted"/>
<dbReference type="InParanoid" id="Q54SV7"/>
<reference evidence="2 3" key="1">
    <citation type="journal article" date="2005" name="Nature">
        <title>The genome of the social amoeba Dictyostelium discoideum.</title>
        <authorList>
            <consortium name="The Dictyostelium discoideum Sequencing Consortium"/>
            <person name="Eichinger L."/>
            <person name="Pachebat J.A."/>
            <person name="Glockner G."/>
            <person name="Rajandream M.A."/>
            <person name="Sucgang R."/>
            <person name="Berriman M."/>
            <person name="Song J."/>
            <person name="Olsen R."/>
            <person name="Szafranski K."/>
            <person name="Xu Q."/>
            <person name="Tunggal B."/>
            <person name="Kummerfeld S."/>
            <person name="Madera M."/>
            <person name="Konfortov B.A."/>
            <person name="Rivero F."/>
            <person name="Bankier A.T."/>
            <person name="Lehmann R."/>
            <person name="Hamlin N."/>
            <person name="Davies R."/>
            <person name="Gaudet P."/>
            <person name="Fey P."/>
            <person name="Pilcher K."/>
            <person name="Chen G."/>
            <person name="Saunders D."/>
            <person name="Sodergren E."/>
            <person name="Davis P."/>
            <person name="Kerhornou A."/>
            <person name="Nie X."/>
            <person name="Hall N."/>
            <person name="Anjard C."/>
            <person name="Hemphill L."/>
            <person name="Bason N."/>
            <person name="Farbrother P."/>
            <person name="Desany B."/>
            <person name="Just E."/>
            <person name="Morio T."/>
            <person name="Rost R."/>
            <person name="Churcher C."/>
            <person name="Cooper J."/>
            <person name="Haydock S."/>
            <person name="van Driessche N."/>
            <person name="Cronin A."/>
            <person name="Goodhead I."/>
            <person name="Muzny D."/>
            <person name="Mourier T."/>
            <person name="Pain A."/>
            <person name="Lu M."/>
            <person name="Harper D."/>
            <person name="Lindsay R."/>
            <person name="Hauser H."/>
            <person name="James K."/>
            <person name="Quiles M."/>
            <person name="Madan Babu M."/>
            <person name="Saito T."/>
            <person name="Buchrieser C."/>
            <person name="Wardroper A."/>
            <person name="Felder M."/>
            <person name="Thangavelu M."/>
            <person name="Johnson D."/>
            <person name="Knights A."/>
            <person name="Loulseged H."/>
            <person name="Mungall K."/>
            <person name="Oliver K."/>
            <person name="Price C."/>
            <person name="Quail M.A."/>
            <person name="Urushihara H."/>
            <person name="Hernandez J."/>
            <person name="Rabbinowitsch E."/>
            <person name="Steffen D."/>
            <person name="Sanders M."/>
            <person name="Ma J."/>
            <person name="Kohara Y."/>
            <person name="Sharp S."/>
            <person name="Simmonds M."/>
            <person name="Spiegler S."/>
            <person name="Tivey A."/>
            <person name="Sugano S."/>
            <person name="White B."/>
            <person name="Walker D."/>
            <person name="Woodward J."/>
            <person name="Winckler T."/>
            <person name="Tanaka Y."/>
            <person name="Shaulsky G."/>
            <person name="Schleicher M."/>
            <person name="Weinstock G."/>
            <person name="Rosenthal A."/>
            <person name="Cox E.C."/>
            <person name="Chisholm R.L."/>
            <person name="Gibbs R."/>
            <person name="Loomis W.F."/>
            <person name="Platzer M."/>
            <person name="Kay R.R."/>
            <person name="Williams J."/>
            <person name="Dear P.H."/>
            <person name="Noegel A.A."/>
            <person name="Barrell B."/>
            <person name="Kuspa A."/>
        </authorList>
    </citation>
    <scope>NUCLEOTIDE SEQUENCE [LARGE SCALE GENOMIC DNA]</scope>
    <source>
        <strain evidence="2 3">AX4</strain>
    </source>
</reference>
<dbReference type="VEuPathDB" id="AmoebaDB:DDB_G0282193"/>
<dbReference type="Pfam" id="PF00582">
    <property type="entry name" value="Usp"/>
    <property type="match status" value="1"/>
</dbReference>
<comment type="caution">
    <text evidence="2">The sequence shown here is derived from an EMBL/GenBank/DDBJ whole genome shotgun (WGS) entry which is preliminary data.</text>
</comment>
<dbReference type="PhylomeDB" id="Q54SV7"/>
<dbReference type="InterPro" id="IPR006016">
    <property type="entry name" value="UspA"/>
</dbReference>
<dbReference type="dictyBase" id="DDB_G0282193"/>
<dbReference type="PaxDb" id="44689-DDB0205257"/>
<dbReference type="InterPro" id="IPR006015">
    <property type="entry name" value="Universal_stress_UspA"/>
</dbReference>
<organism evidence="2 3">
    <name type="scientific">Dictyostelium discoideum</name>
    <name type="common">Social amoeba</name>
    <dbReference type="NCBI Taxonomy" id="44689"/>
    <lineage>
        <taxon>Eukaryota</taxon>
        <taxon>Amoebozoa</taxon>
        <taxon>Evosea</taxon>
        <taxon>Eumycetozoa</taxon>
        <taxon>Dictyostelia</taxon>
        <taxon>Dictyosteliales</taxon>
        <taxon>Dictyosteliaceae</taxon>
        <taxon>Dictyostelium</taxon>
    </lineage>
</organism>
<dbReference type="RefSeq" id="XP_640278.1">
    <property type="nucleotide sequence ID" value="XM_635186.1"/>
</dbReference>
<accession>Q54SV7</accession>
<keyword evidence="3" id="KW-1185">Reference proteome</keyword>
<dbReference type="SMR" id="Q54SV7"/>
<dbReference type="SUPFAM" id="SSF52402">
    <property type="entry name" value="Adenine nucleotide alpha hydrolases-like"/>
    <property type="match status" value="1"/>
</dbReference>
<protein>
    <recommendedName>
        <fullName evidence="1">UspA domain-containing protein</fullName>
    </recommendedName>
</protein>
<dbReference type="Gene3D" id="3.40.50.620">
    <property type="entry name" value="HUPs"/>
    <property type="match status" value="1"/>
</dbReference>
<dbReference type="Proteomes" id="UP000002195">
    <property type="component" value="Unassembled WGS sequence"/>
</dbReference>
<dbReference type="PANTHER" id="PTHR46100">
    <property type="entry name" value="IMP2'P"/>
    <property type="match status" value="1"/>
</dbReference>
<dbReference type="eggNOG" id="ENOG502SFJT">
    <property type="taxonomic scope" value="Eukaryota"/>
</dbReference>
<dbReference type="PRINTS" id="PR01438">
    <property type="entry name" value="UNVRSLSTRESS"/>
</dbReference>
<dbReference type="CDD" id="cd23659">
    <property type="entry name" value="USP_At3g01520-like"/>
    <property type="match status" value="1"/>
</dbReference>
<evidence type="ECO:0000259" key="1">
    <source>
        <dbReference type="Pfam" id="PF00582"/>
    </source>
</evidence>
<dbReference type="GeneID" id="8623452"/>
<evidence type="ECO:0000313" key="2">
    <source>
        <dbReference type="EMBL" id="EAL66302.1"/>
    </source>
</evidence>